<protein>
    <submittedName>
        <fullName evidence="2">Ribosomal protein S18 acetylase RimI</fullName>
    </submittedName>
</protein>
<accession>A0A285MSS9</accession>
<dbReference type="SUPFAM" id="SSF55729">
    <property type="entry name" value="Acyl-CoA N-acyltransferases (Nat)"/>
    <property type="match status" value="1"/>
</dbReference>
<dbReference type="GO" id="GO:0005840">
    <property type="term" value="C:ribosome"/>
    <property type="evidence" value="ECO:0007669"/>
    <property type="project" value="UniProtKB-KW"/>
</dbReference>
<dbReference type="PROSITE" id="PS51186">
    <property type="entry name" value="GNAT"/>
    <property type="match status" value="1"/>
</dbReference>
<reference evidence="3" key="1">
    <citation type="submission" date="2017-09" db="EMBL/GenBank/DDBJ databases">
        <authorList>
            <person name="Varghese N."/>
            <person name="Submissions S."/>
        </authorList>
    </citation>
    <scope>NUCLEOTIDE SEQUENCE [LARGE SCALE GENOMIC DNA]</scope>
    <source>
        <strain evidence="3">DSM 25885</strain>
    </source>
</reference>
<evidence type="ECO:0000313" key="2">
    <source>
        <dbReference type="EMBL" id="SNZ00240.1"/>
    </source>
</evidence>
<dbReference type="InterPro" id="IPR016181">
    <property type="entry name" value="Acyl_CoA_acyltransferase"/>
</dbReference>
<keyword evidence="3" id="KW-1185">Reference proteome</keyword>
<organism evidence="2 3">
    <name type="scientific">Flagellimonas pacifica</name>
    <dbReference type="NCBI Taxonomy" id="1247520"/>
    <lineage>
        <taxon>Bacteria</taxon>
        <taxon>Pseudomonadati</taxon>
        <taxon>Bacteroidota</taxon>
        <taxon>Flavobacteriia</taxon>
        <taxon>Flavobacteriales</taxon>
        <taxon>Flavobacteriaceae</taxon>
        <taxon>Flagellimonas</taxon>
    </lineage>
</organism>
<dbReference type="RefSeq" id="WP_097045725.1">
    <property type="nucleotide sequence ID" value="NZ_OBEH01000003.1"/>
</dbReference>
<dbReference type="InterPro" id="IPR000182">
    <property type="entry name" value="GNAT_dom"/>
</dbReference>
<dbReference type="EMBL" id="OBEH01000003">
    <property type="protein sequence ID" value="SNZ00240.1"/>
    <property type="molecule type" value="Genomic_DNA"/>
</dbReference>
<gene>
    <name evidence="2" type="ORF">SAMN06265377_2060</name>
</gene>
<evidence type="ECO:0000259" key="1">
    <source>
        <dbReference type="PROSITE" id="PS51186"/>
    </source>
</evidence>
<dbReference type="Pfam" id="PF13508">
    <property type="entry name" value="Acetyltransf_7"/>
    <property type="match status" value="1"/>
</dbReference>
<dbReference type="GO" id="GO:0016747">
    <property type="term" value="F:acyltransferase activity, transferring groups other than amino-acyl groups"/>
    <property type="evidence" value="ECO:0007669"/>
    <property type="project" value="InterPro"/>
</dbReference>
<keyword evidence="2" id="KW-0687">Ribonucleoprotein</keyword>
<feature type="domain" description="N-acetyltransferase" evidence="1">
    <location>
        <begin position="3"/>
        <end position="173"/>
    </location>
</feature>
<dbReference type="Proteomes" id="UP000219048">
    <property type="component" value="Unassembled WGS sequence"/>
</dbReference>
<proteinExistence type="predicted"/>
<dbReference type="AlphaFoldDB" id="A0A285MSS9"/>
<name>A0A285MSS9_9FLAO</name>
<dbReference type="OrthoDB" id="9800604at2"/>
<dbReference type="Gene3D" id="3.40.630.30">
    <property type="match status" value="1"/>
</dbReference>
<sequence>MNIYFEPVSLSTIETYIEIGKRSYYEHYLHLWKNDDPHAYINRSFTIPIVEKELSDSNVALFLVKTEDIVIGIVKLIVDCELDEFPSKTSLLAEKIYLLNAHSGKGFGKMVLSNIDVYAHKLGKKVVWLDTMQKGGPINFYLKNGFRIKKESKLSLSGAIPSKQAMWVLIKEL</sequence>
<keyword evidence="2" id="KW-0689">Ribosomal protein</keyword>
<evidence type="ECO:0000313" key="3">
    <source>
        <dbReference type="Proteomes" id="UP000219048"/>
    </source>
</evidence>